<gene>
    <name evidence="1" type="ORF">NCTC12410_00641</name>
</gene>
<sequence length="180" mass="20209">MQQKDILETFKKYVGEFGLTQKMQIPLCKTQRIQNFGESIKSANELTGALQVLKNTYKKMLDSANGLGNDEVQDHLIIYQINEQVAQCKFMGNELFDSMLSAKVGTQSIEFENPSPMPLLERGDFAGFIGYIQDKSSEITQTLSTLSQAICDESLFGKAKHTDTGVDFERFDPSVFLSKQ</sequence>
<dbReference type="EMBL" id="UGHV01000001">
    <property type="protein sequence ID" value="STO96824.1"/>
    <property type="molecule type" value="Genomic_DNA"/>
</dbReference>
<evidence type="ECO:0000313" key="1">
    <source>
        <dbReference type="EMBL" id="STO96824.1"/>
    </source>
</evidence>
<dbReference type="OrthoDB" id="5321935at2"/>
<proteinExistence type="predicted"/>
<reference evidence="1 2" key="1">
    <citation type="submission" date="2018-06" db="EMBL/GenBank/DDBJ databases">
        <authorList>
            <consortium name="Pathogen Informatics"/>
            <person name="Doyle S."/>
        </authorList>
    </citation>
    <scope>NUCLEOTIDE SEQUENCE [LARGE SCALE GENOMIC DNA]</scope>
    <source>
        <strain evidence="1 2">NCTC12410</strain>
    </source>
</reference>
<dbReference type="Gene3D" id="3.30.1120.180">
    <property type="entry name" value="Flagellar FLiS export co-chaperone, HP1076"/>
    <property type="match status" value="1"/>
</dbReference>
<name>A0A377J3J4_9HELI</name>
<dbReference type="AlphaFoldDB" id="A0A377J3J4"/>
<organism evidence="1 2">
    <name type="scientific">Helicobacter canis</name>
    <dbReference type="NCBI Taxonomy" id="29419"/>
    <lineage>
        <taxon>Bacteria</taxon>
        <taxon>Pseudomonadati</taxon>
        <taxon>Campylobacterota</taxon>
        <taxon>Epsilonproteobacteria</taxon>
        <taxon>Campylobacterales</taxon>
        <taxon>Helicobacteraceae</taxon>
        <taxon>Helicobacter</taxon>
    </lineage>
</organism>
<dbReference type="InterPro" id="IPR032411">
    <property type="entry name" value="FliS_cochap"/>
</dbReference>
<evidence type="ECO:0000313" key="2">
    <source>
        <dbReference type="Proteomes" id="UP000254841"/>
    </source>
</evidence>
<protein>
    <submittedName>
        <fullName evidence="1">Uncharacterized protein</fullName>
    </submittedName>
</protein>
<accession>A0A377J3J4</accession>
<dbReference type="Proteomes" id="UP000254841">
    <property type="component" value="Unassembled WGS sequence"/>
</dbReference>
<dbReference type="RefSeq" id="WP_115011127.1">
    <property type="nucleotide sequence ID" value="NZ_UGHV01000001.1"/>
</dbReference>
<dbReference type="InterPro" id="IPR038315">
    <property type="entry name" value="FliS_cochap_sf"/>
</dbReference>
<dbReference type="Pfam" id="PF16522">
    <property type="entry name" value="FliS_cochap"/>
    <property type="match status" value="1"/>
</dbReference>